<dbReference type="CDD" id="cd16100">
    <property type="entry name" value="ARID"/>
    <property type="match status" value="1"/>
</dbReference>
<feature type="compositionally biased region" description="Polar residues" evidence="1">
    <location>
        <begin position="7"/>
        <end position="29"/>
    </location>
</feature>
<name>A0AAD5W159_9AGAR</name>
<dbReference type="GO" id="GO:0003677">
    <property type="term" value="F:DNA binding"/>
    <property type="evidence" value="ECO:0007669"/>
    <property type="project" value="InterPro"/>
</dbReference>
<sequence>MHPGRMQWQNPSLQTPANSHAELVTSTSGVPRPGPMPNPGGIQLSRQLGSHFGDASQMNLAADMANKPPYGPMGGFGDAGPRGVAANVANMRGSMDDIGYPPPLEKPKFDALLSVFLQEKGIKLDPDILTLDDRRIDLALLHALVIKEGGFQEVNVREIWNVIGGRMGFVNFPESDREPPNSGPVVAQHLAHVYREYLLDFEQVYLRTWLASNPVMKMDPGGMQPGSAGPYPGAPGGAGGPGGMANGLAGLPPGQLRGMGPILVEYANLTTLELRQRGISEELIALVEHHFLDVMKEHAKN</sequence>
<evidence type="ECO:0000256" key="1">
    <source>
        <dbReference type="SAM" id="MobiDB-lite"/>
    </source>
</evidence>
<dbReference type="Gene3D" id="1.10.150.60">
    <property type="entry name" value="ARID DNA-binding domain"/>
    <property type="match status" value="1"/>
</dbReference>
<evidence type="ECO:0000259" key="2">
    <source>
        <dbReference type="PROSITE" id="PS51011"/>
    </source>
</evidence>
<dbReference type="Pfam" id="PF01388">
    <property type="entry name" value="ARID"/>
    <property type="match status" value="1"/>
</dbReference>
<dbReference type="SMART" id="SM00501">
    <property type="entry name" value="BRIGHT"/>
    <property type="match status" value="1"/>
</dbReference>
<dbReference type="EMBL" id="JANIEX010000079">
    <property type="protein sequence ID" value="KAJ3574140.1"/>
    <property type="molecule type" value="Genomic_DNA"/>
</dbReference>
<dbReference type="InterPro" id="IPR036431">
    <property type="entry name" value="ARID_dom_sf"/>
</dbReference>
<proteinExistence type="predicted"/>
<gene>
    <name evidence="3" type="ORF">NP233_g1972</name>
</gene>
<dbReference type="PROSITE" id="PS51011">
    <property type="entry name" value="ARID"/>
    <property type="match status" value="1"/>
</dbReference>
<evidence type="ECO:0000313" key="4">
    <source>
        <dbReference type="Proteomes" id="UP001213000"/>
    </source>
</evidence>
<reference evidence="3" key="1">
    <citation type="submission" date="2022-07" db="EMBL/GenBank/DDBJ databases">
        <title>Genome Sequence of Leucocoprinus birnbaumii.</title>
        <authorList>
            <person name="Buettner E."/>
        </authorList>
    </citation>
    <scope>NUCLEOTIDE SEQUENCE</scope>
    <source>
        <strain evidence="3">VT141</strain>
    </source>
</reference>
<dbReference type="AlphaFoldDB" id="A0AAD5W159"/>
<dbReference type="Proteomes" id="UP001213000">
    <property type="component" value="Unassembled WGS sequence"/>
</dbReference>
<dbReference type="SMART" id="SM01014">
    <property type="entry name" value="ARID"/>
    <property type="match status" value="1"/>
</dbReference>
<feature type="region of interest" description="Disordered" evidence="1">
    <location>
        <begin position="1"/>
        <end position="38"/>
    </location>
</feature>
<dbReference type="InterPro" id="IPR001606">
    <property type="entry name" value="ARID_dom"/>
</dbReference>
<comment type="caution">
    <text evidence="3">The sequence shown here is derived from an EMBL/GenBank/DDBJ whole genome shotgun (WGS) entry which is preliminary data.</text>
</comment>
<feature type="domain" description="ARID" evidence="2">
    <location>
        <begin position="103"/>
        <end position="206"/>
    </location>
</feature>
<dbReference type="SUPFAM" id="SSF46774">
    <property type="entry name" value="ARID-like"/>
    <property type="match status" value="1"/>
</dbReference>
<protein>
    <recommendedName>
        <fullName evidence="2">ARID domain-containing protein</fullName>
    </recommendedName>
</protein>
<organism evidence="3 4">
    <name type="scientific">Leucocoprinus birnbaumii</name>
    <dbReference type="NCBI Taxonomy" id="56174"/>
    <lineage>
        <taxon>Eukaryota</taxon>
        <taxon>Fungi</taxon>
        <taxon>Dikarya</taxon>
        <taxon>Basidiomycota</taxon>
        <taxon>Agaricomycotina</taxon>
        <taxon>Agaricomycetes</taxon>
        <taxon>Agaricomycetidae</taxon>
        <taxon>Agaricales</taxon>
        <taxon>Agaricineae</taxon>
        <taxon>Agaricaceae</taxon>
        <taxon>Leucocoprinus</taxon>
    </lineage>
</organism>
<evidence type="ECO:0000313" key="3">
    <source>
        <dbReference type="EMBL" id="KAJ3574140.1"/>
    </source>
</evidence>
<keyword evidence="4" id="KW-1185">Reference proteome</keyword>
<accession>A0AAD5W159</accession>